<organism evidence="2 3">
    <name type="scientific">Cochliobolus sativus (strain ND90Pr / ATCC 201652)</name>
    <name type="common">Common root rot and spot blotch fungus</name>
    <name type="synonym">Bipolaris sorokiniana</name>
    <dbReference type="NCBI Taxonomy" id="665912"/>
    <lineage>
        <taxon>Eukaryota</taxon>
        <taxon>Fungi</taxon>
        <taxon>Dikarya</taxon>
        <taxon>Ascomycota</taxon>
        <taxon>Pezizomycotina</taxon>
        <taxon>Dothideomycetes</taxon>
        <taxon>Pleosporomycetidae</taxon>
        <taxon>Pleosporales</taxon>
        <taxon>Pleosporineae</taxon>
        <taxon>Pleosporaceae</taxon>
        <taxon>Bipolaris</taxon>
    </lineage>
</organism>
<dbReference type="HOGENOM" id="CLU_2190131_0_0_1"/>
<sequence>MYAELRLIQGCGDPFPPLPPTTSQGPTIFPFSVSCLVYPPLHKHVTVGITVPHNPHWHIHAHTRFFLDKARLLALKHAIALAYLDLDLDLFAPSRGLSALTPQSSLSLSPPPKKPHNPLTT</sequence>
<keyword evidence="3" id="KW-1185">Reference proteome</keyword>
<evidence type="ECO:0000313" key="2">
    <source>
        <dbReference type="EMBL" id="EMD62035.1"/>
    </source>
</evidence>
<dbReference type="KEGG" id="bsc:COCSADRAFT_227251"/>
<reference evidence="2 3" key="1">
    <citation type="journal article" date="2012" name="PLoS Pathog.">
        <title>Diverse lifestyles and strategies of plant pathogenesis encoded in the genomes of eighteen Dothideomycetes fungi.</title>
        <authorList>
            <person name="Ohm R.A."/>
            <person name="Feau N."/>
            <person name="Henrissat B."/>
            <person name="Schoch C.L."/>
            <person name="Horwitz B.A."/>
            <person name="Barry K.W."/>
            <person name="Condon B.J."/>
            <person name="Copeland A.C."/>
            <person name="Dhillon B."/>
            <person name="Glaser F."/>
            <person name="Hesse C.N."/>
            <person name="Kosti I."/>
            <person name="LaButti K."/>
            <person name="Lindquist E.A."/>
            <person name="Lucas S."/>
            <person name="Salamov A.A."/>
            <person name="Bradshaw R.E."/>
            <person name="Ciuffetti L."/>
            <person name="Hamelin R.C."/>
            <person name="Kema G.H.J."/>
            <person name="Lawrence C."/>
            <person name="Scott J.A."/>
            <person name="Spatafora J.W."/>
            <person name="Turgeon B.G."/>
            <person name="de Wit P.J.G.M."/>
            <person name="Zhong S."/>
            <person name="Goodwin S.B."/>
            <person name="Grigoriev I.V."/>
        </authorList>
    </citation>
    <scope>NUCLEOTIDE SEQUENCE [LARGE SCALE GENOMIC DNA]</scope>
    <source>
        <strain evidence="3">ND90Pr / ATCC 201652</strain>
    </source>
</reference>
<evidence type="ECO:0000256" key="1">
    <source>
        <dbReference type="SAM" id="MobiDB-lite"/>
    </source>
</evidence>
<reference evidence="3" key="2">
    <citation type="journal article" date="2013" name="PLoS Genet.">
        <title>Comparative genome structure, secondary metabolite, and effector coding capacity across Cochliobolus pathogens.</title>
        <authorList>
            <person name="Condon B.J."/>
            <person name="Leng Y."/>
            <person name="Wu D."/>
            <person name="Bushley K.E."/>
            <person name="Ohm R.A."/>
            <person name="Otillar R."/>
            <person name="Martin J."/>
            <person name="Schackwitz W."/>
            <person name="Grimwood J."/>
            <person name="MohdZainudin N."/>
            <person name="Xue C."/>
            <person name="Wang R."/>
            <person name="Manning V.A."/>
            <person name="Dhillon B."/>
            <person name="Tu Z.J."/>
            <person name="Steffenson B.J."/>
            <person name="Salamov A."/>
            <person name="Sun H."/>
            <person name="Lowry S."/>
            <person name="LaButti K."/>
            <person name="Han J."/>
            <person name="Copeland A."/>
            <person name="Lindquist E."/>
            <person name="Barry K."/>
            <person name="Schmutz J."/>
            <person name="Baker S.E."/>
            <person name="Ciuffetti L.M."/>
            <person name="Grigoriev I.V."/>
            <person name="Zhong S."/>
            <person name="Turgeon B.G."/>
        </authorList>
    </citation>
    <scope>NUCLEOTIDE SEQUENCE [LARGE SCALE GENOMIC DNA]</scope>
    <source>
        <strain evidence="3">ND90Pr / ATCC 201652</strain>
    </source>
</reference>
<proteinExistence type="predicted"/>
<accession>M2SI32</accession>
<protein>
    <submittedName>
        <fullName evidence="2">Uncharacterized protein</fullName>
    </submittedName>
</protein>
<dbReference type="AlphaFoldDB" id="M2SI32"/>
<dbReference type="RefSeq" id="XP_007702372.1">
    <property type="nucleotide sequence ID" value="XM_007704182.1"/>
</dbReference>
<name>M2SI32_COCSN</name>
<dbReference type="PROSITE" id="PS51257">
    <property type="entry name" value="PROKAR_LIPOPROTEIN"/>
    <property type="match status" value="1"/>
</dbReference>
<dbReference type="EMBL" id="KB445647">
    <property type="protein sequence ID" value="EMD62035.1"/>
    <property type="molecule type" value="Genomic_DNA"/>
</dbReference>
<dbReference type="Proteomes" id="UP000016934">
    <property type="component" value="Unassembled WGS sequence"/>
</dbReference>
<dbReference type="OMA" id="TVPHNPH"/>
<gene>
    <name evidence="2" type="ORF">COCSADRAFT_227251</name>
</gene>
<dbReference type="GeneID" id="19134704"/>
<evidence type="ECO:0000313" key="3">
    <source>
        <dbReference type="Proteomes" id="UP000016934"/>
    </source>
</evidence>
<feature type="region of interest" description="Disordered" evidence="1">
    <location>
        <begin position="100"/>
        <end position="121"/>
    </location>
</feature>